<dbReference type="PROSITE" id="PS51462">
    <property type="entry name" value="NUDIX"/>
    <property type="match status" value="1"/>
</dbReference>
<protein>
    <submittedName>
        <fullName evidence="7">NUDIX domain-containing protein</fullName>
    </submittedName>
</protein>
<comment type="similarity">
    <text evidence="2 5">Belongs to the Nudix hydrolase family.</text>
</comment>
<dbReference type="Proteomes" id="UP000744769">
    <property type="component" value="Unassembled WGS sequence"/>
</dbReference>
<dbReference type="Pfam" id="PF00293">
    <property type="entry name" value="NUDIX"/>
    <property type="match status" value="1"/>
</dbReference>
<dbReference type="InterPro" id="IPR020476">
    <property type="entry name" value="Nudix_hydrolase"/>
</dbReference>
<dbReference type="PANTHER" id="PTHR43046">
    <property type="entry name" value="GDP-MANNOSE MANNOSYL HYDROLASE"/>
    <property type="match status" value="1"/>
</dbReference>
<comment type="cofactor">
    <cofactor evidence="1">
        <name>Mg(2+)</name>
        <dbReference type="ChEBI" id="CHEBI:18420"/>
    </cofactor>
</comment>
<evidence type="ECO:0000313" key="7">
    <source>
        <dbReference type="EMBL" id="NHN54591.1"/>
    </source>
</evidence>
<evidence type="ECO:0000256" key="2">
    <source>
        <dbReference type="ARBA" id="ARBA00005582"/>
    </source>
</evidence>
<comment type="caution">
    <text evidence="7">The sequence shown here is derived from an EMBL/GenBank/DDBJ whole genome shotgun (WGS) entry which is preliminary data.</text>
</comment>
<gene>
    <name evidence="7" type="ORF">G9U51_02200</name>
</gene>
<keyword evidence="8" id="KW-1185">Reference proteome</keyword>
<dbReference type="PROSITE" id="PS00893">
    <property type="entry name" value="NUDIX_BOX"/>
    <property type="match status" value="1"/>
</dbReference>
<sequence>MTRRGGGLRSRIVETLRRAVRAVILDEADRILLVQFRWPGMPYPGGLWACPGGGIEPGESTEDALRRELLEEVGLDEPPVAALLWRKTSRWDLGLAETRYDGQVDDYFLIRVPHFEPRPAMTPEELRAENVHGMRWWTRGEISSGTDVFGPRALADLLGGVIANGAPAIPIEIEGF</sequence>
<evidence type="ECO:0000313" key="8">
    <source>
        <dbReference type="Proteomes" id="UP000744769"/>
    </source>
</evidence>
<keyword evidence="4" id="KW-0460">Magnesium</keyword>
<reference evidence="7" key="1">
    <citation type="submission" date="2020-03" db="EMBL/GenBank/DDBJ databases">
        <title>Draft sequencing of Calidifontibacter sp. DB0510.</title>
        <authorList>
            <person name="Kim D.-U."/>
        </authorList>
    </citation>
    <scope>NUCLEOTIDE SEQUENCE</scope>
    <source>
        <strain evidence="7">DB0510</strain>
    </source>
</reference>
<dbReference type="Gene3D" id="3.90.79.10">
    <property type="entry name" value="Nucleoside Triphosphate Pyrophosphohydrolase"/>
    <property type="match status" value="1"/>
</dbReference>
<evidence type="ECO:0000256" key="3">
    <source>
        <dbReference type="ARBA" id="ARBA00022801"/>
    </source>
</evidence>
<dbReference type="AlphaFoldDB" id="A0A967AX39"/>
<accession>A0A967AX39</accession>
<dbReference type="PANTHER" id="PTHR43046:SF12">
    <property type="entry name" value="GDP-MANNOSE MANNOSYL HYDROLASE"/>
    <property type="match status" value="1"/>
</dbReference>
<feature type="domain" description="Nudix hydrolase" evidence="6">
    <location>
        <begin position="15"/>
        <end position="160"/>
    </location>
</feature>
<evidence type="ECO:0000256" key="5">
    <source>
        <dbReference type="RuleBase" id="RU003476"/>
    </source>
</evidence>
<evidence type="ECO:0000256" key="1">
    <source>
        <dbReference type="ARBA" id="ARBA00001946"/>
    </source>
</evidence>
<dbReference type="PRINTS" id="PR00502">
    <property type="entry name" value="NUDIXFAMILY"/>
</dbReference>
<keyword evidence="3 5" id="KW-0378">Hydrolase</keyword>
<evidence type="ECO:0000259" key="6">
    <source>
        <dbReference type="PROSITE" id="PS51462"/>
    </source>
</evidence>
<evidence type="ECO:0000256" key="4">
    <source>
        <dbReference type="ARBA" id="ARBA00022842"/>
    </source>
</evidence>
<dbReference type="EMBL" id="JAAOIV010000001">
    <property type="protein sequence ID" value="NHN54591.1"/>
    <property type="molecule type" value="Genomic_DNA"/>
</dbReference>
<dbReference type="GO" id="GO:0016787">
    <property type="term" value="F:hydrolase activity"/>
    <property type="evidence" value="ECO:0007669"/>
    <property type="project" value="UniProtKB-KW"/>
</dbReference>
<dbReference type="InterPro" id="IPR000086">
    <property type="entry name" value="NUDIX_hydrolase_dom"/>
</dbReference>
<proteinExistence type="inferred from homology"/>
<name>A0A967AX39_9MICO</name>
<dbReference type="InterPro" id="IPR015797">
    <property type="entry name" value="NUDIX_hydrolase-like_dom_sf"/>
</dbReference>
<dbReference type="CDD" id="cd04685">
    <property type="entry name" value="NUDIX_Hydrolase"/>
    <property type="match status" value="1"/>
</dbReference>
<dbReference type="SUPFAM" id="SSF55811">
    <property type="entry name" value="Nudix"/>
    <property type="match status" value="1"/>
</dbReference>
<organism evidence="7 8">
    <name type="scientific">Metallococcus carri</name>
    <dbReference type="NCBI Taxonomy" id="1656884"/>
    <lineage>
        <taxon>Bacteria</taxon>
        <taxon>Bacillati</taxon>
        <taxon>Actinomycetota</taxon>
        <taxon>Actinomycetes</taxon>
        <taxon>Micrococcales</taxon>
        <taxon>Dermacoccaceae</taxon>
        <taxon>Metallococcus</taxon>
    </lineage>
</organism>
<dbReference type="InterPro" id="IPR020084">
    <property type="entry name" value="NUDIX_hydrolase_CS"/>
</dbReference>